<protein>
    <submittedName>
        <fullName evidence="2">Uncharacterized protein</fullName>
    </submittedName>
</protein>
<feature type="compositionally biased region" description="Polar residues" evidence="1">
    <location>
        <begin position="1"/>
        <end position="11"/>
    </location>
</feature>
<dbReference type="AlphaFoldDB" id="A0A5B7IMY6"/>
<sequence length="67" mass="7065">MASLLRSTAQRSLRDGEQTPHSSLQLCKQSRKAALFRPSLHRGRAGGVSVGAVNKTEISGQAVMGSS</sequence>
<reference evidence="2 3" key="1">
    <citation type="submission" date="2019-05" db="EMBL/GenBank/DDBJ databases">
        <title>Another draft genome of Portunus trituberculatus and its Hox gene families provides insights of decapod evolution.</title>
        <authorList>
            <person name="Jeong J.-H."/>
            <person name="Song I."/>
            <person name="Kim S."/>
            <person name="Choi T."/>
            <person name="Kim D."/>
            <person name="Ryu S."/>
            <person name="Kim W."/>
        </authorList>
    </citation>
    <scope>NUCLEOTIDE SEQUENCE [LARGE SCALE GENOMIC DNA]</scope>
    <source>
        <tissue evidence="2">Muscle</tissue>
    </source>
</reference>
<keyword evidence="3" id="KW-1185">Reference proteome</keyword>
<evidence type="ECO:0000313" key="2">
    <source>
        <dbReference type="EMBL" id="MPC81554.1"/>
    </source>
</evidence>
<dbReference type="EMBL" id="VSRR010057302">
    <property type="protein sequence ID" value="MPC81554.1"/>
    <property type="molecule type" value="Genomic_DNA"/>
</dbReference>
<evidence type="ECO:0000313" key="3">
    <source>
        <dbReference type="Proteomes" id="UP000324222"/>
    </source>
</evidence>
<gene>
    <name evidence="2" type="ORF">E2C01_076178</name>
</gene>
<proteinExistence type="predicted"/>
<comment type="caution">
    <text evidence="2">The sequence shown here is derived from an EMBL/GenBank/DDBJ whole genome shotgun (WGS) entry which is preliminary data.</text>
</comment>
<name>A0A5B7IMY6_PORTR</name>
<dbReference type="Proteomes" id="UP000324222">
    <property type="component" value="Unassembled WGS sequence"/>
</dbReference>
<evidence type="ECO:0000256" key="1">
    <source>
        <dbReference type="SAM" id="MobiDB-lite"/>
    </source>
</evidence>
<organism evidence="2 3">
    <name type="scientific">Portunus trituberculatus</name>
    <name type="common">Swimming crab</name>
    <name type="synonym">Neptunus trituberculatus</name>
    <dbReference type="NCBI Taxonomy" id="210409"/>
    <lineage>
        <taxon>Eukaryota</taxon>
        <taxon>Metazoa</taxon>
        <taxon>Ecdysozoa</taxon>
        <taxon>Arthropoda</taxon>
        <taxon>Crustacea</taxon>
        <taxon>Multicrustacea</taxon>
        <taxon>Malacostraca</taxon>
        <taxon>Eumalacostraca</taxon>
        <taxon>Eucarida</taxon>
        <taxon>Decapoda</taxon>
        <taxon>Pleocyemata</taxon>
        <taxon>Brachyura</taxon>
        <taxon>Eubrachyura</taxon>
        <taxon>Portunoidea</taxon>
        <taxon>Portunidae</taxon>
        <taxon>Portuninae</taxon>
        <taxon>Portunus</taxon>
    </lineage>
</organism>
<feature type="region of interest" description="Disordered" evidence="1">
    <location>
        <begin position="1"/>
        <end position="26"/>
    </location>
</feature>
<accession>A0A5B7IMY6</accession>